<dbReference type="Pfam" id="PF00486">
    <property type="entry name" value="Trans_reg_C"/>
    <property type="match status" value="1"/>
</dbReference>
<evidence type="ECO:0000256" key="12">
    <source>
        <dbReference type="ARBA" id="ARBA00024735"/>
    </source>
</evidence>
<evidence type="ECO:0000256" key="5">
    <source>
        <dbReference type="ARBA" id="ARBA00022553"/>
    </source>
</evidence>
<dbReference type="Proteomes" id="UP001279642">
    <property type="component" value="Unassembled WGS sequence"/>
</dbReference>
<evidence type="ECO:0000313" key="17">
    <source>
        <dbReference type="EMBL" id="MDY0881859.1"/>
    </source>
</evidence>
<keyword evidence="11" id="KW-0804">Transcription</keyword>
<dbReference type="NCBIfam" id="TIGR02154">
    <property type="entry name" value="PhoB"/>
    <property type="match status" value="1"/>
</dbReference>
<comment type="function">
    <text evidence="12">This protein is a positive regulator for the phosphate regulon. Transcription of this operon is positively regulated by PhoB and PhoR when phosphate is limited.</text>
</comment>
<evidence type="ECO:0000256" key="3">
    <source>
        <dbReference type="ARBA" id="ARBA00022448"/>
    </source>
</evidence>
<reference evidence="17 18" key="1">
    <citation type="journal article" date="2016" name="Antonie Van Leeuwenhoek">
        <title>Dongia soli sp. nov., isolated from soil from Dokdo, Korea.</title>
        <authorList>
            <person name="Kim D.U."/>
            <person name="Lee H."/>
            <person name="Kim H."/>
            <person name="Kim S.G."/>
            <person name="Ka J.O."/>
        </authorList>
    </citation>
    <scope>NUCLEOTIDE SEQUENCE [LARGE SCALE GENOMIC DNA]</scope>
    <source>
        <strain evidence="17 18">D78</strain>
    </source>
</reference>
<dbReference type="PANTHER" id="PTHR48111">
    <property type="entry name" value="REGULATOR OF RPOS"/>
    <property type="match status" value="1"/>
</dbReference>
<feature type="modified residue" description="4-aspartylphosphate" evidence="13">
    <location>
        <position position="54"/>
    </location>
</feature>
<keyword evidence="3" id="KW-0813">Transport</keyword>
<evidence type="ECO:0000313" key="18">
    <source>
        <dbReference type="Proteomes" id="UP001279642"/>
    </source>
</evidence>
<keyword evidence="8" id="KW-0805">Transcription regulation</keyword>
<organism evidence="17 18">
    <name type="scientific">Dongia soli</name>
    <dbReference type="NCBI Taxonomy" id="600628"/>
    <lineage>
        <taxon>Bacteria</taxon>
        <taxon>Pseudomonadati</taxon>
        <taxon>Pseudomonadota</taxon>
        <taxon>Alphaproteobacteria</taxon>
        <taxon>Rhodospirillales</taxon>
        <taxon>Dongiaceae</taxon>
        <taxon>Dongia</taxon>
    </lineage>
</organism>
<dbReference type="InterPro" id="IPR001789">
    <property type="entry name" value="Sig_transdc_resp-reg_receiver"/>
</dbReference>
<dbReference type="RefSeq" id="WP_320507546.1">
    <property type="nucleotide sequence ID" value="NZ_JAXCLW010000001.1"/>
</dbReference>
<dbReference type="SMART" id="SM00448">
    <property type="entry name" value="REC"/>
    <property type="match status" value="1"/>
</dbReference>
<evidence type="ECO:0000259" key="15">
    <source>
        <dbReference type="PROSITE" id="PS50110"/>
    </source>
</evidence>
<dbReference type="InterPro" id="IPR011006">
    <property type="entry name" value="CheY-like_superfamily"/>
</dbReference>
<gene>
    <name evidence="17" type="primary">phoB</name>
    <name evidence="17" type="ORF">SMD27_03315</name>
</gene>
<dbReference type="InterPro" id="IPR001867">
    <property type="entry name" value="OmpR/PhoB-type_DNA-bd"/>
</dbReference>
<feature type="domain" description="OmpR/PhoB-type" evidence="16">
    <location>
        <begin position="130"/>
        <end position="228"/>
    </location>
</feature>
<keyword evidence="18" id="KW-1185">Reference proteome</keyword>
<evidence type="ECO:0000256" key="8">
    <source>
        <dbReference type="ARBA" id="ARBA00023015"/>
    </source>
</evidence>
<dbReference type="Gene3D" id="1.10.10.10">
    <property type="entry name" value="Winged helix-like DNA-binding domain superfamily/Winged helix DNA-binding domain"/>
    <property type="match status" value="1"/>
</dbReference>
<dbReference type="PROSITE" id="PS51755">
    <property type="entry name" value="OMPR_PHOB"/>
    <property type="match status" value="1"/>
</dbReference>
<feature type="domain" description="Response regulatory" evidence="15">
    <location>
        <begin position="5"/>
        <end position="121"/>
    </location>
</feature>
<comment type="caution">
    <text evidence="17">The sequence shown here is derived from an EMBL/GenBank/DDBJ whole genome shotgun (WGS) entry which is preliminary data.</text>
</comment>
<dbReference type="Pfam" id="PF00072">
    <property type="entry name" value="Response_reg"/>
    <property type="match status" value="1"/>
</dbReference>
<evidence type="ECO:0000256" key="9">
    <source>
        <dbReference type="ARBA" id="ARBA00023125"/>
    </source>
</evidence>
<accession>A0ABU5E802</accession>
<sequence length="230" mass="26356">MTQPLILIVEDEAALVTLLRYNLEREGFRVLEAGNGEEALLLIKEQRPDLVLLDWMLPILSGIEICRQIRRSPEHRLTPVIMLTARGEEADKLRGLEVGADDYVTKPFSPSELVARVRAVLRRAKPQPQGETLSYRDLTMDLITHRVRRTGREIHLGPTEFRLLKFLMENQGRVFSREQLLDSVWGRDIYVEPRTVDVHIRRLRKAINIDGAADLVRTVRSAGYALDAED</sequence>
<feature type="DNA-binding region" description="OmpR/PhoB-type" evidence="14">
    <location>
        <begin position="130"/>
        <end position="228"/>
    </location>
</feature>
<keyword evidence="10" id="KW-0010">Activator</keyword>
<dbReference type="InterPro" id="IPR036388">
    <property type="entry name" value="WH-like_DNA-bd_sf"/>
</dbReference>
<evidence type="ECO:0000256" key="7">
    <source>
        <dbReference type="ARBA" id="ARBA00023012"/>
    </source>
</evidence>
<dbReference type="PANTHER" id="PTHR48111:SF40">
    <property type="entry name" value="PHOSPHATE REGULON TRANSCRIPTIONAL REGULATORY PROTEIN PHOB"/>
    <property type="match status" value="1"/>
</dbReference>
<dbReference type="EMBL" id="JAXCLW010000001">
    <property type="protein sequence ID" value="MDY0881859.1"/>
    <property type="molecule type" value="Genomic_DNA"/>
</dbReference>
<dbReference type="SUPFAM" id="SSF46894">
    <property type="entry name" value="C-terminal effector domain of the bipartite response regulators"/>
    <property type="match status" value="1"/>
</dbReference>
<evidence type="ECO:0000256" key="2">
    <source>
        <dbReference type="ARBA" id="ARBA00013332"/>
    </source>
</evidence>
<dbReference type="SUPFAM" id="SSF52172">
    <property type="entry name" value="CheY-like"/>
    <property type="match status" value="1"/>
</dbReference>
<keyword evidence="4" id="KW-0963">Cytoplasm</keyword>
<evidence type="ECO:0000256" key="11">
    <source>
        <dbReference type="ARBA" id="ARBA00023163"/>
    </source>
</evidence>
<protein>
    <recommendedName>
        <fullName evidence="2">Phosphate regulon transcriptional regulatory protein PhoB</fullName>
    </recommendedName>
</protein>
<evidence type="ECO:0000256" key="10">
    <source>
        <dbReference type="ARBA" id="ARBA00023159"/>
    </source>
</evidence>
<dbReference type="Gene3D" id="3.40.50.2300">
    <property type="match status" value="1"/>
</dbReference>
<name>A0ABU5E802_9PROT</name>
<evidence type="ECO:0000256" key="1">
    <source>
        <dbReference type="ARBA" id="ARBA00004496"/>
    </source>
</evidence>
<dbReference type="InterPro" id="IPR011879">
    <property type="entry name" value="Sig_transdc_resp-reg_PhoB"/>
</dbReference>
<evidence type="ECO:0000256" key="13">
    <source>
        <dbReference type="PROSITE-ProRule" id="PRU00169"/>
    </source>
</evidence>
<proteinExistence type="predicted"/>
<evidence type="ECO:0000256" key="14">
    <source>
        <dbReference type="PROSITE-ProRule" id="PRU01091"/>
    </source>
</evidence>
<evidence type="ECO:0000259" key="16">
    <source>
        <dbReference type="PROSITE" id="PS51755"/>
    </source>
</evidence>
<keyword evidence="5 13" id="KW-0597">Phosphoprotein</keyword>
<dbReference type="CDD" id="cd00383">
    <property type="entry name" value="trans_reg_C"/>
    <property type="match status" value="1"/>
</dbReference>
<dbReference type="SMART" id="SM00862">
    <property type="entry name" value="Trans_reg_C"/>
    <property type="match status" value="1"/>
</dbReference>
<comment type="subcellular location">
    <subcellularLocation>
        <location evidence="1">Cytoplasm</location>
    </subcellularLocation>
</comment>
<keyword evidence="6" id="KW-0592">Phosphate transport</keyword>
<keyword evidence="9 14" id="KW-0238">DNA-binding</keyword>
<dbReference type="InterPro" id="IPR039420">
    <property type="entry name" value="WalR-like"/>
</dbReference>
<dbReference type="Gene3D" id="6.10.250.690">
    <property type="match status" value="1"/>
</dbReference>
<evidence type="ECO:0000256" key="4">
    <source>
        <dbReference type="ARBA" id="ARBA00022490"/>
    </source>
</evidence>
<dbReference type="PROSITE" id="PS50110">
    <property type="entry name" value="RESPONSE_REGULATORY"/>
    <property type="match status" value="1"/>
</dbReference>
<keyword evidence="7" id="KW-0902">Two-component regulatory system</keyword>
<evidence type="ECO:0000256" key="6">
    <source>
        <dbReference type="ARBA" id="ARBA00022592"/>
    </source>
</evidence>
<dbReference type="InterPro" id="IPR016032">
    <property type="entry name" value="Sig_transdc_resp-reg_C-effctor"/>
</dbReference>